<feature type="transmembrane region" description="Helical" evidence="6">
    <location>
        <begin position="136"/>
        <end position="154"/>
    </location>
</feature>
<evidence type="ECO:0000313" key="8">
    <source>
        <dbReference type="EMBL" id="AIM62740.1"/>
    </source>
</evidence>
<dbReference type="RefSeq" id="WP_009765413.1">
    <property type="nucleotide sequence ID" value="NZ_CP009223.1"/>
</dbReference>
<feature type="transmembrane region" description="Helical" evidence="6">
    <location>
        <begin position="256"/>
        <end position="277"/>
    </location>
</feature>
<gene>
    <name evidence="8" type="ORF">WS74_0488</name>
</gene>
<dbReference type="Proteomes" id="UP000029079">
    <property type="component" value="Chromosome"/>
</dbReference>
<dbReference type="KEGG" id="wct:WS74_0488"/>
<dbReference type="KEGG" id="wce:WS08_0488"/>
<feature type="transmembrane region" description="Helical" evidence="6">
    <location>
        <begin position="320"/>
        <end position="338"/>
    </location>
</feature>
<dbReference type="EMBL" id="CP009223">
    <property type="protein sequence ID" value="AIM62740.1"/>
    <property type="molecule type" value="Genomic_DNA"/>
</dbReference>
<evidence type="ECO:0000256" key="5">
    <source>
        <dbReference type="ARBA" id="ARBA00023136"/>
    </source>
</evidence>
<keyword evidence="5 6" id="KW-0472">Membrane</keyword>
<name>A0A075U5N6_9LACO</name>
<dbReference type="PRINTS" id="PR01036">
    <property type="entry name" value="TCRTETB"/>
</dbReference>
<feature type="transmembrane region" description="Helical" evidence="6">
    <location>
        <begin position="106"/>
        <end position="124"/>
    </location>
</feature>
<dbReference type="PROSITE" id="PS50850">
    <property type="entry name" value="MFS"/>
    <property type="match status" value="1"/>
</dbReference>
<keyword evidence="4 6" id="KW-1133">Transmembrane helix</keyword>
<dbReference type="InterPro" id="IPR020846">
    <property type="entry name" value="MFS_dom"/>
</dbReference>
<feature type="transmembrane region" description="Helical" evidence="6">
    <location>
        <begin position="220"/>
        <end position="236"/>
    </location>
</feature>
<dbReference type="AlphaFoldDB" id="A0A075U5N6"/>
<keyword evidence="9" id="KW-1185">Reference proteome</keyword>
<evidence type="ECO:0000313" key="9">
    <source>
        <dbReference type="Proteomes" id="UP000029079"/>
    </source>
</evidence>
<organism evidence="8 9">
    <name type="scientific">Weissella ceti</name>
    <dbReference type="NCBI Taxonomy" id="759620"/>
    <lineage>
        <taxon>Bacteria</taxon>
        <taxon>Bacillati</taxon>
        <taxon>Bacillota</taxon>
        <taxon>Bacilli</taxon>
        <taxon>Lactobacillales</taxon>
        <taxon>Lactobacillaceae</taxon>
        <taxon>Weissella</taxon>
    </lineage>
</organism>
<feature type="transmembrane region" description="Helical" evidence="6">
    <location>
        <begin position="344"/>
        <end position="362"/>
    </location>
</feature>
<feature type="transmembrane region" description="Helical" evidence="6">
    <location>
        <begin position="166"/>
        <end position="184"/>
    </location>
</feature>
<proteinExistence type="predicted"/>
<feature type="transmembrane region" description="Helical" evidence="6">
    <location>
        <begin position="196"/>
        <end position="214"/>
    </location>
</feature>
<dbReference type="PANTHER" id="PTHR42718:SF9">
    <property type="entry name" value="MAJOR FACILITATOR SUPERFAMILY MULTIDRUG TRANSPORTER MFSC"/>
    <property type="match status" value="1"/>
</dbReference>
<evidence type="ECO:0000259" key="7">
    <source>
        <dbReference type="PROSITE" id="PS50850"/>
    </source>
</evidence>
<dbReference type="OrthoDB" id="9816041at2"/>
<dbReference type="InterPro" id="IPR011701">
    <property type="entry name" value="MFS"/>
</dbReference>
<keyword evidence="3 6" id="KW-0812">Transmembrane</keyword>
<reference evidence="8 9" key="1">
    <citation type="journal article" date="2014" name="Genome Announc.">
        <title>Complete Genome Sequences of Fish Pathogenic Weissella ceti Strains WS74 and WS105.</title>
        <authorList>
            <person name="Figueiredo H.C."/>
            <person name="Leal C.A."/>
            <person name="Dorella F.A."/>
            <person name="Carvalho A.F."/>
            <person name="Soares S.C."/>
            <person name="Pereira F.L."/>
            <person name="Azevedo V.A."/>
        </authorList>
    </citation>
    <scope>NUCLEOTIDE SEQUENCE [LARGE SCALE GENOMIC DNA]</scope>
    <source>
        <strain evidence="8 9">WS74</strain>
    </source>
</reference>
<feature type="transmembrane region" description="Helical" evidence="6">
    <location>
        <begin position="76"/>
        <end position="94"/>
    </location>
</feature>
<reference evidence="9" key="2">
    <citation type="submission" date="2014-08" db="EMBL/GenBank/DDBJ databases">
        <title>Complete genome of Weissella ceti strain WS74 isolated from diseased rainbow trout in Brazil.</title>
        <authorList>
            <person name="Figueiredo H.C.P."/>
            <person name="Leal C.A.G."/>
            <person name="Pereira F.L."/>
            <person name="Soares S.C."/>
            <person name="Dorella F.A."/>
            <person name="Carvalho A.F."/>
            <person name="Azevedo V.A.C."/>
        </authorList>
    </citation>
    <scope>NUCLEOTIDE SEQUENCE [LARGE SCALE GENOMIC DNA]</scope>
    <source>
        <strain evidence="9">WS74</strain>
    </source>
</reference>
<dbReference type="Pfam" id="PF07690">
    <property type="entry name" value="MFS_1"/>
    <property type="match status" value="1"/>
</dbReference>
<dbReference type="PATRIC" id="fig|759620.7.peg.475"/>
<feature type="transmembrane region" description="Helical" evidence="6">
    <location>
        <begin position="289"/>
        <end position="308"/>
    </location>
</feature>
<dbReference type="SUPFAM" id="SSF103473">
    <property type="entry name" value="MFS general substrate transporter"/>
    <property type="match status" value="1"/>
</dbReference>
<dbReference type="STRING" id="759620.WS105_0486"/>
<comment type="subcellular location">
    <subcellularLocation>
        <location evidence="1">Cell membrane</location>
        <topology evidence="1">Multi-pass membrane protein</topology>
    </subcellularLocation>
</comment>
<evidence type="ECO:0000256" key="2">
    <source>
        <dbReference type="ARBA" id="ARBA00022448"/>
    </source>
</evidence>
<feature type="transmembrane region" description="Helical" evidence="6">
    <location>
        <begin position="383"/>
        <end position="403"/>
    </location>
</feature>
<dbReference type="PANTHER" id="PTHR42718">
    <property type="entry name" value="MAJOR FACILITATOR SUPERFAMILY MULTIDRUG TRANSPORTER MFSC"/>
    <property type="match status" value="1"/>
</dbReference>
<accession>A0A075U5N6</accession>
<dbReference type="KEGG" id="wci:WS105_0486"/>
<dbReference type="GO" id="GO:0005886">
    <property type="term" value="C:plasma membrane"/>
    <property type="evidence" value="ECO:0007669"/>
    <property type="project" value="UniProtKB-SubCell"/>
</dbReference>
<evidence type="ECO:0000256" key="1">
    <source>
        <dbReference type="ARBA" id="ARBA00004651"/>
    </source>
</evidence>
<dbReference type="Gene3D" id="1.20.1250.20">
    <property type="entry name" value="MFS general substrate transporter like domains"/>
    <property type="match status" value="1"/>
</dbReference>
<feature type="transmembrane region" description="Helical" evidence="6">
    <location>
        <begin position="423"/>
        <end position="440"/>
    </location>
</feature>
<evidence type="ECO:0000256" key="4">
    <source>
        <dbReference type="ARBA" id="ARBA00022989"/>
    </source>
</evidence>
<dbReference type="InterPro" id="IPR036259">
    <property type="entry name" value="MFS_trans_sf"/>
</dbReference>
<protein>
    <submittedName>
        <fullName evidence="8">Multidrug resistance protein B, MF superfamily</fullName>
    </submittedName>
</protein>
<feature type="transmembrane region" description="Helical" evidence="6">
    <location>
        <begin position="49"/>
        <end position="69"/>
    </location>
</feature>
<feature type="domain" description="Major facilitator superfamily (MFS) profile" evidence="7">
    <location>
        <begin position="7"/>
        <end position="445"/>
    </location>
</feature>
<dbReference type="GO" id="GO:0022857">
    <property type="term" value="F:transmembrane transporter activity"/>
    <property type="evidence" value="ECO:0007669"/>
    <property type="project" value="InterPro"/>
</dbReference>
<feature type="transmembrane region" description="Helical" evidence="6">
    <location>
        <begin position="7"/>
        <end position="29"/>
    </location>
</feature>
<keyword evidence="2" id="KW-0813">Transport</keyword>
<evidence type="ECO:0000256" key="3">
    <source>
        <dbReference type="ARBA" id="ARBA00022692"/>
    </source>
</evidence>
<sequence length="445" mass="48345">MNKKEWNVLGAVIAAGLMSFGGVLIETAMNVTFPHLMQEFNTDASGIQWVTTGYLLAIAIVVPISAYLIRNFSVRNLFLFAEGMFLIGLTMNAFSPDMTVLLTGRMLQGVGTGISIPLMFHIILTKAPLQKRGVMMGIGTMTTSIAPAIGPTYGGILLSTLGWRSIFWFLIIIVMVSLFIGLKSIPAETVKRDEKFNFVAFLTLALGLSMLLLAVEQMSATWLMISLVSLVGFYFANRKRMLLNLAIFKFRQFDMLMYSLLVYQAMFLGLSFILPNYLQMAMNATSTQAGLFMFPAAVIGTILAPVSGRLLDRIGAKGPITVGLTIATIATVLMAVFFQSMNFWVLMFAQMLMMVGIGLSYSNLMTTTLGSLPEELKGDGNSIVNTLLQFVAASATAIVAQILASAVENDAVNGVVVGAQEGVIFLATLIVISWCVFMVARRKIA</sequence>
<dbReference type="Gene3D" id="1.20.1720.10">
    <property type="entry name" value="Multidrug resistance protein D"/>
    <property type="match status" value="1"/>
</dbReference>
<evidence type="ECO:0000256" key="6">
    <source>
        <dbReference type="SAM" id="Phobius"/>
    </source>
</evidence>